<proteinExistence type="predicted"/>
<comment type="caution">
    <text evidence="1">The sequence shown here is derived from an EMBL/GenBank/DDBJ whole genome shotgun (WGS) entry which is preliminary data.</text>
</comment>
<evidence type="ECO:0000313" key="1">
    <source>
        <dbReference type="EMBL" id="GFR87645.1"/>
    </source>
</evidence>
<gene>
    <name evidence="1" type="ORF">ElyMa_006081900</name>
</gene>
<dbReference type="AlphaFoldDB" id="A0AAV4GRZ6"/>
<keyword evidence="2" id="KW-1185">Reference proteome</keyword>
<name>A0AAV4GRZ6_9GAST</name>
<dbReference type="EMBL" id="BMAT01012189">
    <property type="protein sequence ID" value="GFR87645.1"/>
    <property type="molecule type" value="Genomic_DNA"/>
</dbReference>
<evidence type="ECO:0000313" key="2">
    <source>
        <dbReference type="Proteomes" id="UP000762676"/>
    </source>
</evidence>
<organism evidence="1 2">
    <name type="scientific">Elysia marginata</name>
    <dbReference type="NCBI Taxonomy" id="1093978"/>
    <lineage>
        <taxon>Eukaryota</taxon>
        <taxon>Metazoa</taxon>
        <taxon>Spiralia</taxon>
        <taxon>Lophotrochozoa</taxon>
        <taxon>Mollusca</taxon>
        <taxon>Gastropoda</taxon>
        <taxon>Heterobranchia</taxon>
        <taxon>Euthyneura</taxon>
        <taxon>Panpulmonata</taxon>
        <taxon>Sacoglossa</taxon>
        <taxon>Placobranchoidea</taxon>
        <taxon>Plakobranchidae</taxon>
        <taxon>Elysia</taxon>
    </lineage>
</organism>
<sequence>MLDDDLLDLLYVRTRPTAQPRPEEAEFLDVGGDEYDEMGVSDWLAEEEGGTAADETLFSAQIMRRRPVLGLHVWQWLLFGVAFSISL</sequence>
<accession>A0AAV4GRZ6</accession>
<protein>
    <submittedName>
        <fullName evidence="1">Uncharacterized protein</fullName>
    </submittedName>
</protein>
<reference evidence="1 2" key="1">
    <citation type="journal article" date="2021" name="Elife">
        <title>Chloroplast acquisition without the gene transfer in kleptoplastic sea slugs, Plakobranchus ocellatus.</title>
        <authorList>
            <person name="Maeda T."/>
            <person name="Takahashi S."/>
            <person name="Yoshida T."/>
            <person name="Shimamura S."/>
            <person name="Takaki Y."/>
            <person name="Nagai Y."/>
            <person name="Toyoda A."/>
            <person name="Suzuki Y."/>
            <person name="Arimoto A."/>
            <person name="Ishii H."/>
            <person name="Satoh N."/>
            <person name="Nishiyama T."/>
            <person name="Hasebe M."/>
            <person name="Maruyama T."/>
            <person name="Minagawa J."/>
            <person name="Obokata J."/>
            <person name="Shigenobu S."/>
        </authorList>
    </citation>
    <scope>NUCLEOTIDE SEQUENCE [LARGE SCALE GENOMIC DNA]</scope>
</reference>
<dbReference type="Proteomes" id="UP000762676">
    <property type="component" value="Unassembled WGS sequence"/>
</dbReference>